<dbReference type="Proteomes" id="UP001201812">
    <property type="component" value="Unassembled WGS sequence"/>
</dbReference>
<keyword evidence="3" id="KW-1185">Reference proteome</keyword>
<feature type="transmembrane region" description="Helical" evidence="1">
    <location>
        <begin position="58"/>
        <end position="85"/>
    </location>
</feature>
<reference evidence="2" key="1">
    <citation type="submission" date="2022-01" db="EMBL/GenBank/DDBJ databases">
        <title>Genome Sequence Resource for Two Populations of Ditylenchus destructor, the Migratory Endoparasitic Phytonematode.</title>
        <authorList>
            <person name="Zhang H."/>
            <person name="Lin R."/>
            <person name="Xie B."/>
        </authorList>
    </citation>
    <scope>NUCLEOTIDE SEQUENCE</scope>
    <source>
        <strain evidence="2">BazhouSP</strain>
    </source>
</reference>
<dbReference type="AlphaFoldDB" id="A0AAD4QTS8"/>
<comment type="caution">
    <text evidence="2">The sequence shown here is derived from an EMBL/GenBank/DDBJ whole genome shotgun (WGS) entry which is preliminary data.</text>
</comment>
<feature type="transmembrane region" description="Helical" evidence="1">
    <location>
        <begin position="272"/>
        <end position="295"/>
    </location>
</feature>
<name>A0AAD4QTS8_9BILA</name>
<protein>
    <submittedName>
        <fullName evidence="2">Serpentine type 7TM GPCR chemoreceptor srh domain-containing protein</fullName>
    </submittedName>
</protein>
<sequence length="350" mass="39572">MDTAISEESYGLYVNFMRVNCVINTIMMALILFLIICHTPTKMATYKWYLMNMALSCYALDLFNDLFFLPVTIFPIIGACTLGLLKPFNTYATSFMQYFLGFCAASQTYAVIYRTASVYDKLHVLGRKSSIFLLLFIQLSYSIPAVIATLLTFPGHEKSVDYIKENYPLMLDFFLTHSCTILGTEVSKIIPYIVTALTLIWGVVMANMVAVTMAIRGLRAARGKMTQKTYRMHRQLTLSVVLQTIIPTGMVTASYVTLVIACVMQLDSARTISFVAFVISTFHTTVLGLLMIFIIRPYKLALLTYIRRLMPIREPREDPNRRANRMVSPAKTNTLTAVHQVKERPGTVSQ</sequence>
<feature type="transmembrane region" description="Helical" evidence="1">
    <location>
        <begin position="132"/>
        <end position="153"/>
    </location>
</feature>
<evidence type="ECO:0000256" key="1">
    <source>
        <dbReference type="SAM" id="Phobius"/>
    </source>
</evidence>
<feature type="transmembrane region" description="Helical" evidence="1">
    <location>
        <begin position="189"/>
        <end position="215"/>
    </location>
</feature>
<dbReference type="Pfam" id="PF10318">
    <property type="entry name" value="7TM_GPCR_Srh"/>
    <property type="match status" value="1"/>
</dbReference>
<accession>A0AAD4QTS8</accession>
<keyword evidence="1" id="KW-0472">Membrane</keyword>
<dbReference type="PANTHER" id="PTHR46891">
    <property type="entry name" value="SERPENTINE RECEPTOR, CLASS H-RELATED"/>
    <property type="match status" value="1"/>
</dbReference>
<proteinExistence type="predicted"/>
<evidence type="ECO:0000313" key="3">
    <source>
        <dbReference type="Proteomes" id="UP001201812"/>
    </source>
</evidence>
<feature type="transmembrane region" description="Helical" evidence="1">
    <location>
        <begin position="236"/>
        <end position="266"/>
    </location>
</feature>
<gene>
    <name evidence="2" type="ORF">DdX_20136</name>
</gene>
<keyword evidence="1" id="KW-1133">Transmembrane helix</keyword>
<evidence type="ECO:0000313" key="2">
    <source>
        <dbReference type="EMBL" id="KAI1694390.1"/>
    </source>
</evidence>
<feature type="transmembrane region" description="Helical" evidence="1">
    <location>
        <begin position="16"/>
        <end position="37"/>
    </location>
</feature>
<dbReference type="InterPro" id="IPR019422">
    <property type="entry name" value="7TM_GPCR_serpentine_rcpt_Srh"/>
</dbReference>
<organism evidence="2 3">
    <name type="scientific">Ditylenchus destructor</name>
    <dbReference type="NCBI Taxonomy" id="166010"/>
    <lineage>
        <taxon>Eukaryota</taxon>
        <taxon>Metazoa</taxon>
        <taxon>Ecdysozoa</taxon>
        <taxon>Nematoda</taxon>
        <taxon>Chromadorea</taxon>
        <taxon>Rhabditida</taxon>
        <taxon>Tylenchina</taxon>
        <taxon>Tylenchomorpha</taxon>
        <taxon>Sphaerularioidea</taxon>
        <taxon>Anguinidae</taxon>
        <taxon>Anguininae</taxon>
        <taxon>Ditylenchus</taxon>
    </lineage>
</organism>
<feature type="transmembrane region" description="Helical" evidence="1">
    <location>
        <begin position="91"/>
        <end position="112"/>
    </location>
</feature>
<keyword evidence="1" id="KW-0812">Transmembrane</keyword>
<dbReference type="EMBL" id="JAKKPZ010000515">
    <property type="protein sequence ID" value="KAI1694390.1"/>
    <property type="molecule type" value="Genomic_DNA"/>
</dbReference>